<keyword evidence="2" id="KW-1185">Reference proteome</keyword>
<evidence type="ECO:0000313" key="2">
    <source>
        <dbReference type="Proteomes" id="UP001611162"/>
    </source>
</evidence>
<comment type="caution">
    <text evidence="1">The sequence shown here is derived from an EMBL/GenBank/DDBJ whole genome shotgun (WGS) entry which is preliminary data.</text>
</comment>
<name>A0ABW7TDT4_9ACTN</name>
<dbReference type="RefSeq" id="WP_397615091.1">
    <property type="nucleotide sequence ID" value="NZ_JBIRRB010000028.1"/>
</dbReference>
<gene>
    <name evidence="1" type="ORF">ACH4TF_34725</name>
</gene>
<protein>
    <submittedName>
        <fullName evidence="1">Uncharacterized protein</fullName>
    </submittedName>
</protein>
<accession>A0ABW7TDT4</accession>
<organism evidence="1 2">
    <name type="scientific">Streptomyces abikoensis</name>
    <dbReference type="NCBI Taxonomy" id="97398"/>
    <lineage>
        <taxon>Bacteria</taxon>
        <taxon>Bacillati</taxon>
        <taxon>Actinomycetota</taxon>
        <taxon>Actinomycetes</taxon>
        <taxon>Kitasatosporales</taxon>
        <taxon>Streptomycetaceae</taxon>
        <taxon>Streptomyces</taxon>
    </lineage>
</organism>
<evidence type="ECO:0000313" key="1">
    <source>
        <dbReference type="EMBL" id="MFI0915538.1"/>
    </source>
</evidence>
<dbReference type="EMBL" id="JBIRRB010000028">
    <property type="protein sequence ID" value="MFI0915538.1"/>
    <property type="molecule type" value="Genomic_DNA"/>
</dbReference>
<dbReference type="Proteomes" id="UP001611162">
    <property type="component" value="Unassembled WGS sequence"/>
</dbReference>
<reference evidence="1 2" key="1">
    <citation type="submission" date="2024-10" db="EMBL/GenBank/DDBJ databases">
        <title>The Natural Products Discovery Center: Release of the First 8490 Sequenced Strains for Exploring Actinobacteria Biosynthetic Diversity.</title>
        <authorList>
            <person name="Kalkreuter E."/>
            <person name="Kautsar S.A."/>
            <person name="Yang D."/>
            <person name="Bader C.D."/>
            <person name="Teijaro C.N."/>
            <person name="Fluegel L."/>
            <person name="Davis C.M."/>
            <person name="Simpson J.R."/>
            <person name="Lauterbach L."/>
            <person name="Steele A.D."/>
            <person name="Gui C."/>
            <person name="Meng S."/>
            <person name="Li G."/>
            <person name="Viehrig K."/>
            <person name="Ye F."/>
            <person name="Su P."/>
            <person name="Kiefer A.F."/>
            <person name="Nichols A."/>
            <person name="Cepeda A.J."/>
            <person name="Yan W."/>
            <person name="Fan B."/>
            <person name="Jiang Y."/>
            <person name="Adhikari A."/>
            <person name="Zheng C.-J."/>
            <person name="Schuster L."/>
            <person name="Cowan T.M."/>
            <person name="Smanski M.J."/>
            <person name="Chevrette M.G."/>
            <person name="De Carvalho L.P.S."/>
            <person name="Shen B."/>
        </authorList>
    </citation>
    <scope>NUCLEOTIDE SEQUENCE [LARGE SCALE GENOMIC DNA]</scope>
    <source>
        <strain evidence="1 2">NPDC020979</strain>
    </source>
</reference>
<sequence>MPETVIERLDESTQPVFSCPRAGCLHVIADAAEPTASVVRSALAGELTVPHRARTVRLHRFANADGLYYAADPGFHVDGTFTALHLYAKTETRKTSGYTDASRWFLNSLLAHKARLGLGRRDEHQAATGADVDAVLGALADQGDALERVDRRASAHLRGHVHP</sequence>
<proteinExistence type="predicted"/>